<proteinExistence type="predicted"/>
<dbReference type="InterPro" id="IPR036179">
    <property type="entry name" value="Ig-like_dom_sf"/>
</dbReference>
<dbReference type="OrthoDB" id="10039395at2759"/>
<dbReference type="Pfam" id="PF13895">
    <property type="entry name" value="Ig_2"/>
    <property type="match status" value="1"/>
</dbReference>
<dbReference type="SUPFAM" id="SSF48726">
    <property type="entry name" value="Immunoglobulin"/>
    <property type="match status" value="1"/>
</dbReference>
<dbReference type="InterPro" id="IPR013783">
    <property type="entry name" value="Ig-like_fold"/>
</dbReference>
<dbReference type="PROSITE" id="PS50835">
    <property type="entry name" value="IG_LIKE"/>
    <property type="match status" value="2"/>
</dbReference>
<dbReference type="EMBL" id="VIIS01001519">
    <property type="protein sequence ID" value="KAF0296986.1"/>
    <property type="molecule type" value="Genomic_DNA"/>
</dbReference>
<organism evidence="4 5">
    <name type="scientific">Amphibalanus amphitrite</name>
    <name type="common">Striped barnacle</name>
    <name type="synonym">Balanus amphitrite</name>
    <dbReference type="NCBI Taxonomy" id="1232801"/>
    <lineage>
        <taxon>Eukaryota</taxon>
        <taxon>Metazoa</taxon>
        <taxon>Ecdysozoa</taxon>
        <taxon>Arthropoda</taxon>
        <taxon>Crustacea</taxon>
        <taxon>Multicrustacea</taxon>
        <taxon>Cirripedia</taxon>
        <taxon>Thoracica</taxon>
        <taxon>Thoracicalcarea</taxon>
        <taxon>Balanomorpha</taxon>
        <taxon>Balanoidea</taxon>
        <taxon>Balanidae</taxon>
        <taxon>Amphibalaninae</taxon>
        <taxon>Amphibalanus</taxon>
    </lineage>
</organism>
<feature type="domain" description="Ig-like" evidence="3">
    <location>
        <begin position="52"/>
        <end position="136"/>
    </location>
</feature>
<dbReference type="CDD" id="cd00096">
    <property type="entry name" value="Ig"/>
    <property type="match status" value="1"/>
</dbReference>
<keyword evidence="5" id="KW-1185">Reference proteome</keyword>
<sequence>MTSHGSSQSRGIRLPFIWNGPMGSGALLVALISAAICLQAVALDGLPHTIDAEEGTDVRIPCPQFREIQHPRGIRLVLWFRENETNPITSFDGRGRSRPGELAAGDPDLRLTRVNLGHSGRYRCRVDAEDDPTEVSWVQLTVHDGPDSVTLRCEPDAVAAGSEVTCACHVLPGRTGYKVTWLWGATFVADEREDRQLVSSDRIVAGPQLLIIKNLTPNDTGRYACFANNTLGAGLSNTVNLELKCHSSVLQWTPTTGTDYGRLLCRATNSLGRQLEPCRVDLVPPESGEFSVNSWVLGGAIFALLAVVALVIVSVHVRCHCTPISDVGSCRSSPDRSELLRQRSSAQQQQPIYAASTVDDQAEVHTDAGSEDGAGDAYQDLQDPDTALEETETADEQR</sequence>
<keyword evidence="2" id="KW-1133">Transmembrane helix</keyword>
<evidence type="ECO:0000256" key="1">
    <source>
        <dbReference type="SAM" id="MobiDB-lite"/>
    </source>
</evidence>
<feature type="compositionally biased region" description="Acidic residues" evidence="1">
    <location>
        <begin position="382"/>
        <end position="398"/>
    </location>
</feature>
<gene>
    <name evidence="4" type="primary">Hmcn1_3</name>
    <name evidence="4" type="ORF">FJT64_005593</name>
</gene>
<dbReference type="Gene3D" id="2.60.40.10">
    <property type="entry name" value="Immunoglobulins"/>
    <property type="match status" value="2"/>
</dbReference>
<comment type="caution">
    <text evidence="4">The sequence shown here is derived from an EMBL/GenBank/DDBJ whole genome shotgun (WGS) entry which is preliminary data.</text>
</comment>
<evidence type="ECO:0000256" key="2">
    <source>
        <dbReference type="SAM" id="Phobius"/>
    </source>
</evidence>
<evidence type="ECO:0000313" key="4">
    <source>
        <dbReference type="EMBL" id="KAF0296986.1"/>
    </source>
</evidence>
<name>A0A6A4VQQ9_AMPAM</name>
<keyword evidence="2" id="KW-0472">Membrane</keyword>
<dbReference type="InterPro" id="IPR003599">
    <property type="entry name" value="Ig_sub"/>
</dbReference>
<reference evidence="4 5" key="1">
    <citation type="submission" date="2019-07" db="EMBL/GenBank/DDBJ databases">
        <title>Draft genome assembly of a fouling barnacle, Amphibalanus amphitrite (Darwin, 1854): The first reference genome for Thecostraca.</title>
        <authorList>
            <person name="Kim W."/>
        </authorList>
    </citation>
    <scope>NUCLEOTIDE SEQUENCE [LARGE SCALE GENOMIC DNA]</scope>
    <source>
        <strain evidence="4">SNU_AA5</strain>
        <tissue evidence="4">Soma without cirri and trophi</tissue>
    </source>
</reference>
<protein>
    <submittedName>
        <fullName evidence="4">Hemicentin-1</fullName>
    </submittedName>
</protein>
<feature type="transmembrane region" description="Helical" evidence="2">
    <location>
        <begin position="295"/>
        <end position="315"/>
    </location>
</feature>
<dbReference type="InterPro" id="IPR007110">
    <property type="entry name" value="Ig-like_dom"/>
</dbReference>
<dbReference type="Proteomes" id="UP000440578">
    <property type="component" value="Unassembled WGS sequence"/>
</dbReference>
<dbReference type="PANTHER" id="PTHR23278:SF19">
    <property type="entry name" value="OBSCURIN"/>
    <property type="match status" value="1"/>
</dbReference>
<evidence type="ECO:0000259" key="3">
    <source>
        <dbReference type="PROSITE" id="PS50835"/>
    </source>
</evidence>
<accession>A0A6A4VQQ9</accession>
<dbReference type="SMART" id="SM00408">
    <property type="entry name" value="IGc2"/>
    <property type="match status" value="2"/>
</dbReference>
<dbReference type="PANTHER" id="PTHR23278">
    <property type="entry name" value="SIDESTEP PROTEIN"/>
    <property type="match status" value="1"/>
</dbReference>
<evidence type="ECO:0000313" key="5">
    <source>
        <dbReference type="Proteomes" id="UP000440578"/>
    </source>
</evidence>
<keyword evidence="2" id="KW-0812">Transmembrane</keyword>
<feature type="domain" description="Ig-like" evidence="3">
    <location>
        <begin position="146"/>
        <end position="242"/>
    </location>
</feature>
<dbReference type="AlphaFoldDB" id="A0A6A4VQQ9"/>
<dbReference type="InterPro" id="IPR003598">
    <property type="entry name" value="Ig_sub2"/>
</dbReference>
<feature type="region of interest" description="Disordered" evidence="1">
    <location>
        <begin position="331"/>
        <end position="398"/>
    </location>
</feature>
<dbReference type="SMART" id="SM00409">
    <property type="entry name" value="IG"/>
    <property type="match status" value="2"/>
</dbReference>